<feature type="compositionally biased region" description="Basic and acidic residues" evidence="1">
    <location>
        <begin position="315"/>
        <end position="334"/>
    </location>
</feature>
<feature type="region of interest" description="Disordered" evidence="1">
    <location>
        <begin position="307"/>
        <end position="350"/>
    </location>
</feature>
<evidence type="ECO:0000313" key="2">
    <source>
        <dbReference type="EMBL" id="KAK4432170.1"/>
    </source>
</evidence>
<evidence type="ECO:0000256" key="1">
    <source>
        <dbReference type="SAM" id="MobiDB-lite"/>
    </source>
</evidence>
<sequence>MKASIKFRDEQKPLLRAKIPLNILNFPFQSGVSAGESKELSLNLSTFLDSGPSLKFSYRPNDSQNPFSFIFKTGIGHFGSPIKSPLTMSAEFNLVGNQNPSFFIHFKPDFGDFSLKKSHSSVFVKNSGEKSNGGVVGEESFVTNGYFKGSGFLPATVESKAAAGLVLNGLVKGAELSARTVMPVRDFAMVNFRWGLRVPPQDAAADEVDAVVVGRRDDRAGGIRLPLLVMNKIAIEHVSKANSKGEKAGPNEKYDKLAEACLEVKKQLDVIQAENGLLSKALSELRSDIAAGKMDFLSEHQRNKYSGSGGIDWRGNADKKYSGGGADRRDKKSSEAIGLGGEGNDGLKVA</sequence>
<keyword evidence="3" id="KW-1185">Reference proteome</keyword>
<evidence type="ECO:0000313" key="3">
    <source>
        <dbReference type="Proteomes" id="UP001293254"/>
    </source>
</evidence>
<accession>A0AAE2CRT7</accession>
<name>A0AAE2CRT7_9LAMI</name>
<reference evidence="2" key="1">
    <citation type="submission" date="2020-06" db="EMBL/GenBank/DDBJ databases">
        <authorList>
            <person name="Li T."/>
            <person name="Hu X."/>
            <person name="Zhang T."/>
            <person name="Song X."/>
            <person name="Zhang H."/>
            <person name="Dai N."/>
            <person name="Sheng W."/>
            <person name="Hou X."/>
            <person name="Wei L."/>
        </authorList>
    </citation>
    <scope>NUCLEOTIDE SEQUENCE</scope>
    <source>
        <strain evidence="2">3651</strain>
        <tissue evidence="2">Leaf</tissue>
    </source>
</reference>
<dbReference type="PANTHER" id="PTHR34285:SF3">
    <property type="entry name" value="OS08G0510800 PROTEIN"/>
    <property type="match status" value="1"/>
</dbReference>
<comment type="caution">
    <text evidence="2">The sequence shown here is derived from an EMBL/GenBank/DDBJ whole genome shotgun (WGS) entry which is preliminary data.</text>
</comment>
<proteinExistence type="predicted"/>
<dbReference type="AlphaFoldDB" id="A0AAE2CRT7"/>
<reference evidence="2" key="2">
    <citation type="journal article" date="2024" name="Plant">
        <title>Genomic evolution and insights into agronomic trait innovations of Sesamum species.</title>
        <authorList>
            <person name="Miao H."/>
            <person name="Wang L."/>
            <person name="Qu L."/>
            <person name="Liu H."/>
            <person name="Sun Y."/>
            <person name="Le M."/>
            <person name="Wang Q."/>
            <person name="Wei S."/>
            <person name="Zheng Y."/>
            <person name="Lin W."/>
            <person name="Duan Y."/>
            <person name="Cao H."/>
            <person name="Xiong S."/>
            <person name="Wang X."/>
            <person name="Wei L."/>
            <person name="Li C."/>
            <person name="Ma Q."/>
            <person name="Ju M."/>
            <person name="Zhao R."/>
            <person name="Li G."/>
            <person name="Mu C."/>
            <person name="Tian Q."/>
            <person name="Mei H."/>
            <person name="Zhang T."/>
            <person name="Gao T."/>
            <person name="Zhang H."/>
        </authorList>
    </citation>
    <scope>NUCLEOTIDE SEQUENCE</scope>
    <source>
        <strain evidence="2">3651</strain>
    </source>
</reference>
<dbReference type="EMBL" id="JACGWO010000003">
    <property type="protein sequence ID" value="KAK4432170.1"/>
    <property type="molecule type" value="Genomic_DNA"/>
</dbReference>
<dbReference type="PANTHER" id="PTHR34285">
    <property type="entry name" value="OS08G0510800 PROTEIN"/>
    <property type="match status" value="1"/>
</dbReference>
<gene>
    <name evidence="2" type="ORF">Salat_0979100</name>
</gene>
<dbReference type="Proteomes" id="UP001293254">
    <property type="component" value="Unassembled WGS sequence"/>
</dbReference>
<protein>
    <submittedName>
        <fullName evidence="2">Uncharacterized protein</fullName>
    </submittedName>
</protein>
<organism evidence="2 3">
    <name type="scientific">Sesamum alatum</name>
    <dbReference type="NCBI Taxonomy" id="300844"/>
    <lineage>
        <taxon>Eukaryota</taxon>
        <taxon>Viridiplantae</taxon>
        <taxon>Streptophyta</taxon>
        <taxon>Embryophyta</taxon>
        <taxon>Tracheophyta</taxon>
        <taxon>Spermatophyta</taxon>
        <taxon>Magnoliopsida</taxon>
        <taxon>eudicotyledons</taxon>
        <taxon>Gunneridae</taxon>
        <taxon>Pentapetalae</taxon>
        <taxon>asterids</taxon>
        <taxon>lamiids</taxon>
        <taxon>Lamiales</taxon>
        <taxon>Pedaliaceae</taxon>
        <taxon>Sesamum</taxon>
    </lineage>
</organism>